<evidence type="ECO:0000256" key="6">
    <source>
        <dbReference type="ARBA" id="ARBA00023157"/>
    </source>
</evidence>
<dbReference type="FunFam" id="2.10.70.10:FF:000033">
    <property type="entry name" value="Complement receptor type 1"/>
    <property type="match status" value="1"/>
</dbReference>
<dbReference type="InterPro" id="IPR035976">
    <property type="entry name" value="Sushi/SCR/CCP_sf"/>
</dbReference>
<dbReference type="Pfam" id="PF00084">
    <property type="entry name" value="Sushi"/>
    <property type="match status" value="6"/>
</dbReference>
<feature type="disulfide bond" evidence="8">
    <location>
        <begin position="9"/>
        <end position="52"/>
    </location>
</feature>
<dbReference type="Gene3D" id="2.10.70.10">
    <property type="entry name" value="Complement Module, domain 1"/>
    <property type="match status" value="6"/>
</dbReference>
<feature type="domain" description="Sushi" evidence="9">
    <location>
        <begin position="130"/>
        <end position="200"/>
    </location>
</feature>
<keyword evidence="4" id="KW-0677">Repeat</keyword>
<dbReference type="SMART" id="SM00032">
    <property type="entry name" value="CCP"/>
    <property type="match status" value="6"/>
</dbReference>
<comment type="caution">
    <text evidence="8">Lacks conserved residue(s) required for the propagation of feature annotation.</text>
</comment>
<proteinExistence type="inferred from homology"/>
<evidence type="ECO:0000256" key="5">
    <source>
        <dbReference type="ARBA" id="ARBA00023136"/>
    </source>
</evidence>
<feature type="domain" description="Sushi" evidence="9">
    <location>
        <begin position="312"/>
        <end position="374"/>
    </location>
</feature>
<dbReference type="FunFam" id="2.10.70.10:FF:000008">
    <property type="entry name" value="Complement receptor type 1"/>
    <property type="match status" value="3"/>
</dbReference>
<dbReference type="FunFam" id="2.10.70.10:FF:000044">
    <property type="entry name" value="Complement component receptor type 1"/>
    <property type="match status" value="1"/>
</dbReference>
<dbReference type="InterPro" id="IPR050350">
    <property type="entry name" value="Compl-Cell_Adhes-Reg"/>
</dbReference>
<sequence>FHPLAHGQCNAPERLPFARPTNLFDASEFPVGTHLKYECRPGYYGRPFSIICLKNSVWTSAKEKCTRKSCRNPKDPVNGMVHVIKDIQFGSQINYSCTKGHRLIGSSSATCIISGDTVIWDNETPICEKISCGLPPTIDNGDFFSANKEYFHYGSVVTYHCNLGSGGREVFELVGEPSIYCTSNEDQVGIWSGPAPQCIIPNKCTPPNVENGILVSVNRSLFSLNEVKELTILLPTHVSLLNKCSGTVLSTVCQPPPEILHGEHTPSHQDNFSPGQEVFYSCEPGYDLRGAASLHCTPQGDWSPEAPRCAVKSCDDFLGQLPHGRVLFPLNLQLGAKVSFVCDEGFRLKGSSVSHCVLVGMRSLWNNSVPVCERECVEALIVSAMLEIRTERDLHLGSEITLDYNLKFFMELRALVFFLDIFCPNPPAILNGRHTGTLLGDIPYGKEISYTCDPHPDRGMTFNLIGEKTIRCTSDPQGNGVWSSPAPHCELSVRAGQYLFPHILHGFRISGPNPSCFCNKTMVYFCELNFVISGNDKITNHS</sequence>
<dbReference type="GO" id="GO:0016020">
    <property type="term" value="C:membrane"/>
    <property type="evidence" value="ECO:0007669"/>
    <property type="project" value="UniProtKB-SubCell"/>
</dbReference>
<dbReference type="FunFam" id="2.10.70.10:FF:000038">
    <property type="entry name" value="Complement component receptor type 1"/>
    <property type="match status" value="1"/>
</dbReference>
<protein>
    <recommendedName>
        <fullName evidence="9">Sushi domain-containing protein</fullName>
    </recommendedName>
</protein>
<feature type="domain" description="Sushi" evidence="9">
    <location>
        <begin position="68"/>
        <end position="129"/>
    </location>
</feature>
<feature type="domain" description="Sushi" evidence="9">
    <location>
        <begin position="7"/>
        <end position="67"/>
    </location>
</feature>
<comment type="similarity">
    <text evidence="2">Belongs to the receptors of complement activation (RCA) family.</text>
</comment>
<feature type="disulfide bond" evidence="8">
    <location>
        <begin position="282"/>
        <end position="309"/>
    </location>
</feature>
<evidence type="ECO:0000313" key="10">
    <source>
        <dbReference type="Ensembl" id="ENSPTEP00000038246.1"/>
    </source>
</evidence>
<evidence type="ECO:0000256" key="7">
    <source>
        <dbReference type="ARBA" id="ARBA00023180"/>
    </source>
</evidence>
<dbReference type="CDD" id="cd00033">
    <property type="entry name" value="CCP"/>
    <property type="match status" value="6"/>
</dbReference>
<evidence type="ECO:0000256" key="2">
    <source>
        <dbReference type="ARBA" id="ARBA00010908"/>
    </source>
</evidence>
<evidence type="ECO:0000259" key="9">
    <source>
        <dbReference type="PROSITE" id="PS50923"/>
    </source>
</evidence>
<dbReference type="PROSITE" id="PS50923">
    <property type="entry name" value="SUSHI"/>
    <property type="match status" value="6"/>
</dbReference>
<feature type="domain" description="Sushi" evidence="9">
    <location>
        <begin position="251"/>
        <end position="311"/>
    </location>
</feature>
<keyword evidence="6 8" id="KW-1015">Disulfide bond</keyword>
<dbReference type="SUPFAM" id="SSF57535">
    <property type="entry name" value="Complement control module/SCR domain"/>
    <property type="match status" value="6"/>
</dbReference>
<comment type="subcellular location">
    <subcellularLocation>
        <location evidence="1">Membrane</location>
    </subcellularLocation>
</comment>
<feature type="disulfide bond" evidence="8">
    <location>
        <begin position="253"/>
        <end position="296"/>
    </location>
</feature>
<dbReference type="GO" id="GO:0050776">
    <property type="term" value="P:regulation of immune response"/>
    <property type="evidence" value="ECO:0007669"/>
    <property type="project" value="UniProtKB-ARBA"/>
</dbReference>
<keyword evidence="3 8" id="KW-0768">Sushi</keyword>
<dbReference type="Ensembl" id="ENSPTET00000051603.1">
    <property type="protein sequence ID" value="ENSPTEP00000038246.1"/>
    <property type="gene ID" value="ENSPTEG00000035600.1"/>
</dbReference>
<reference evidence="10" key="2">
    <citation type="submission" date="2025-09" db="UniProtKB">
        <authorList>
            <consortium name="Ensembl"/>
        </authorList>
    </citation>
    <scope>IDENTIFICATION</scope>
</reference>
<evidence type="ECO:0000313" key="11">
    <source>
        <dbReference type="Proteomes" id="UP000694416"/>
    </source>
</evidence>
<accession>A0A8C9IJU7</accession>
<keyword evidence="5" id="KW-0472">Membrane</keyword>
<keyword evidence="7" id="KW-0325">Glycoprotein</keyword>
<dbReference type="PANTHER" id="PTHR19325:SF545">
    <property type="entry name" value="COMPLEMENT RECEPTOR TYPE 1"/>
    <property type="match status" value="1"/>
</dbReference>
<name>A0A8C9IJU7_9PRIM</name>
<feature type="domain" description="Sushi" evidence="9">
    <location>
        <begin position="421"/>
        <end position="491"/>
    </location>
</feature>
<organism evidence="10 11">
    <name type="scientific">Piliocolobus tephrosceles</name>
    <name type="common">Ugandan red Colobus</name>
    <dbReference type="NCBI Taxonomy" id="591936"/>
    <lineage>
        <taxon>Eukaryota</taxon>
        <taxon>Metazoa</taxon>
        <taxon>Chordata</taxon>
        <taxon>Craniata</taxon>
        <taxon>Vertebrata</taxon>
        <taxon>Euteleostomi</taxon>
        <taxon>Mammalia</taxon>
        <taxon>Eutheria</taxon>
        <taxon>Euarchontoglires</taxon>
        <taxon>Primates</taxon>
        <taxon>Haplorrhini</taxon>
        <taxon>Catarrhini</taxon>
        <taxon>Cercopithecidae</taxon>
        <taxon>Colobinae</taxon>
        <taxon>Piliocolobus</taxon>
    </lineage>
</organism>
<evidence type="ECO:0000256" key="1">
    <source>
        <dbReference type="ARBA" id="ARBA00004370"/>
    </source>
</evidence>
<reference evidence="10" key="1">
    <citation type="submission" date="2025-08" db="UniProtKB">
        <authorList>
            <consortium name="Ensembl"/>
        </authorList>
    </citation>
    <scope>IDENTIFICATION</scope>
</reference>
<dbReference type="InterPro" id="IPR000436">
    <property type="entry name" value="Sushi_SCR_CCP_dom"/>
</dbReference>
<dbReference type="PANTHER" id="PTHR19325">
    <property type="entry name" value="COMPLEMENT COMPONENT-RELATED SUSHI DOMAIN-CONTAINING"/>
    <property type="match status" value="1"/>
</dbReference>
<dbReference type="AlphaFoldDB" id="A0A8C9IJU7"/>
<evidence type="ECO:0000256" key="3">
    <source>
        <dbReference type="ARBA" id="ARBA00022659"/>
    </source>
</evidence>
<evidence type="ECO:0000256" key="4">
    <source>
        <dbReference type="ARBA" id="ARBA00022737"/>
    </source>
</evidence>
<evidence type="ECO:0000256" key="8">
    <source>
        <dbReference type="PROSITE-ProRule" id="PRU00302"/>
    </source>
</evidence>
<keyword evidence="11" id="KW-1185">Reference proteome</keyword>
<dbReference type="Proteomes" id="UP000694416">
    <property type="component" value="Unplaced"/>
</dbReference>